<protein>
    <submittedName>
        <fullName evidence="1">Uncharacterized protein</fullName>
    </submittedName>
</protein>
<proteinExistence type="predicted"/>
<dbReference type="EnsemblMetazoa" id="AMAM019879-RA">
    <property type="protein sequence ID" value="AMAM019879-PA"/>
    <property type="gene ID" value="AMAM019879"/>
</dbReference>
<evidence type="ECO:0000313" key="2">
    <source>
        <dbReference type="Proteomes" id="UP000075901"/>
    </source>
</evidence>
<dbReference type="PANTHER" id="PTHR20958:SF10">
    <property type="entry name" value="GH05617P-RELATED"/>
    <property type="match status" value="1"/>
</dbReference>
<dbReference type="Gene3D" id="3.40.630.30">
    <property type="match status" value="2"/>
</dbReference>
<organism evidence="1 2">
    <name type="scientific">Anopheles maculatus</name>
    <dbReference type="NCBI Taxonomy" id="74869"/>
    <lineage>
        <taxon>Eukaryota</taxon>
        <taxon>Metazoa</taxon>
        <taxon>Ecdysozoa</taxon>
        <taxon>Arthropoda</taxon>
        <taxon>Hexapoda</taxon>
        <taxon>Insecta</taxon>
        <taxon>Pterygota</taxon>
        <taxon>Neoptera</taxon>
        <taxon>Endopterygota</taxon>
        <taxon>Diptera</taxon>
        <taxon>Nematocera</taxon>
        <taxon>Culicoidea</taxon>
        <taxon>Culicidae</taxon>
        <taxon>Anophelinae</taxon>
        <taxon>Anopheles</taxon>
        <taxon>Anopheles maculatus group</taxon>
    </lineage>
</organism>
<dbReference type="AlphaFoldDB" id="A0A182T589"/>
<dbReference type="PANTHER" id="PTHR20958">
    <property type="entry name" value="GLYCINE N-ACYLTRANSFERASE-LIKE PROTEIN"/>
    <property type="match status" value="1"/>
</dbReference>
<dbReference type="InterPro" id="IPR053225">
    <property type="entry name" value="Acyl-CoA_N-acyltransferase"/>
</dbReference>
<sequence>MHGDQLVPIPIESLTALQQLYRRDWPQHEIVYNWLQNYIDWLWIDRKLKHFSAFSLNDTWLENGTFVIQDGYQLFFHTLEHTNNTLTRALNLVDWDYSWKISGYYPWHRSSVLQTIELHRLQLQYDFCTEIWYLSKEKALKFDVTIPHNLQCDALTTKDAVKANSLWPYRTNGSEFLLKRLAQWNPSVGLFDKATGEMVAWCFRLQSGAH</sequence>
<dbReference type="VEuPathDB" id="VectorBase:AMAM019879"/>
<dbReference type="InterPro" id="IPR016181">
    <property type="entry name" value="Acyl_CoA_acyltransferase"/>
</dbReference>
<dbReference type="SUPFAM" id="SSF55729">
    <property type="entry name" value="Acyl-CoA N-acyltransferases (Nat)"/>
    <property type="match status" value="1"/>
</dbReference>
<reference evidence="2" key="1">
    <citation type="submission" date="2013-09" db="EMBL/GenBank/DDBJ databases">
        <title>The Genome Sequence of Anopheles maculatus species B.</title>
        <authorList>
            <consortium name="The Broad Institute Genomics Platform"/>
            <person name="Neafsey D.E."/>
            <person name="Besansky N."/>
            <person name="Howell P."/>
            <person name="Walton C."/>
            <person name="Young S.K."/>
            <person name="Zeng Q."/>
            <person name="Gargeya S."/>
            <person name="Fitzgerald M."/>
            <person name="Haas B."/>
            <person name="Abouelleil A."/>
            <person name="Allen A.W."/>
            <person name="Alvarado L."/>
            <person name="Arachchi H.M."/>
            <person name="Berlin A.M."/>
            <person name="Chapman S.B."/>
            <person name="Gainer-Dewar J."/>
            <person name="Goldberg J."/>
            <person name="Griggs A."/>
            <person name="Gujja S."/>
            <person name="Hansen M."/>
            <person name="Howarth C."/>
            <person name="Imamovic A."/>
            <person name="Ireland A."/>
            <person name="Larimer J."/>
            <person name="McCowan C."/>
            <person name="Murphy C."/>
            <person name="Pearson M."/>
            <person name="Poon T.W."/>
            <person name="Priest M."/>
            <person name="Roberts A."/>
            <person name="Saif S."/>
            <person name="Shea T."/>
            <person name="Sisk P."/>
            <person name="Sykes S."/>
            <person name="Wortman J."/>
            <person name="Nusbaum C."/>
            <person name="Birren B."/>
        </authorList>
    </citation>
    <scope>NUCLEOTIDE SEQUENCE [LARGE SCALE GENOMIC DNA]</scope>
    <source>
        <strain evidence="2">maculatus3</strain>
    </source>
</reference>
<reference evidence="1" key="2">
    <citation type="submission" date="2020-05" db="UniProtKB">
        <authorList>
            <consortium name="EnsemblMetazoa"/>
        </authorList>
    </citation>
    <scope>IDENTIFICATION</scope>
    <source>
        <strain evidence="1">maculatus3</strain>
    </source>
</reference>
<name>A0A182T589_9DIPT</name>
<evidence type="ECO:0000313" key="1">
    <source>
        <dbReference type="EnsemblMetazoa" id="AMAM019879-PA"/>
    </source>
</evidence>
<dbReference type="Proteomes" id="UP000075901">
    <property type="component" value="Unassembled WGS sequence"/>
</dbReference>
<keyword evidence="2" id="KW-1185">Reference proteome</keyword>
<accession>A0A182T589</accession>